<dbReference type="InterPro" id="IPR017871">
    <property type="entry name" value="ABC_transporter-like_CS"/>
</dbReference>
<dbReference type="InterPro" id="IPR025662">
    <property type="entry name" value="Sigma_54_int_dom_ATP-bd_1"/>
</dbReference>
<reference evidence="10" key="1">
    <citation type="submission" date="2022-10" db="EMBL/GenBank/DDBJ databases">
        <title>Vagococcus sp. isolated from poultry meat.</title>
        <authorList>
            <person name="Johansson P."/>
            <person name="Bjorkroth J."/>
        </authorList>
    </citation>
    <scope>NUCLEOTIDE SEQUENCE</scope>
    <source>
        <strain evidence="10">PNs007</strain>
    </source>
</reference>
<dbReference type="PANTHER" id="PTHR43553">
    <property type="entry name" value="HEAVY METAL TRANSPORTER"/>
    <property type="match status" value="1"/>
</dbReference>
<dbReference type="PROSITE" id="PS00675">
    <property type="entry name" value="SIGMA54_INTERACT_1"/>
    <property type="match status" value="1"/>
</dbReference>
<evidence type="ECO:0000313" key="11">
    <source>
        <dbReference type="Proteomes" id="UP001147148"/>
    </source>
</evidence>
<dbReference type="NCBIfam" id="NF010167">
    <property type="entry name" value="PRK13648.1"/>
    <property type="match status" value="2"/>
</dbReference>
<dbReference type="SUPFAM" id="SSF52540">
    <property type="entry name" value="P-loop containing nucleoside triphosphate hydrolases"/>
    <property type="match status" value="2"/>
</dbReference>
<comment type="similarity">
    <text evidence="2">Belongs to the ABC transporter superfamily.</text>
</comment>
<dbReference type="PROSITE" id="PS50893">
    <property type="entry name" value="ABC_TRANSPORTER_2"/>
    <property type="match status" value="2"/>
</dbReference>
<feature type="domain" description="ABC transporter" evidence="9">
    <location>
        <begin position="4"/>
        <end position="242"/>
    </location>
</feature>
<feature type="domain" description="ABC transporter" evidence="9">
    <location>
        <begin position="300"/>
        <end position="535"/>
    </location>
</feature>
<sequence length="564" mass="62909">MEILTVENLSFSYPGKSGRVLNNINMSINQGDFVVITGDSGSGKSTLLRLLKRELAPHGKKEGSISFKGQGVESMSDFDSASKIGFVMQNPDNQIVTDKVWSELAFGLENLGLPPQVIRSRVGEMANYFGIHSWFRKNTTDLSGGQKQLLNLASIIVMQPDVLILDEPTAQLDPIAASDFIKTVYQLNQEMGITVIMVEHRLEEVFSLASSVVWLDEGKLGFKGTPDQFASQRNFYKKGSKVALSLPVSVRLFHSLNGEGKIPLNNREGIHFFEDYFSKTPELLIEEPKKYDRNTSEIIARMKNVWFRYSKKSEDILSAVDLTIYKQDVFCLLGGNGSGKSTLMKVLAGLEQPYEGSVKLFGQKNSFMKKQGSYRNKIAVLPQNPLSLFTEETVGQDYASQYEMMGFSKTDYCSKLSEVSDLLKISHLIEYSPYDLSGGEQQLVGLGKLLLMNPEFLLLDEPTKGLDAAAKNNLGILFKELKKKGVTIFIVTHDVDFAAQFATQCALYFDHQVISLNDPTSFFSTNYFYTTATNKMVRKYLPKAIRLEDVLSAVGIEGGSNERL</sequence>
<dbReference type="InterPro" id="IPR003593">
    <property type="entry name" value="AAA+_ATPase"/>
</dbReference>
<evidence type="ECO:0000259" key="9">
    <source>
        <dbReference type="PROSITE" id="PS50893"/>
    </source>
</evidence>
<evidence type="ECO:0000256" key="6">
    <source>
        <dbReference type="ARBA" id="ARBA00022840"/>
    </source>
</evidence>
<dbReference type="InterPro" id="IPR027417">
    <property type="entry name" value="P-loop_NTPase"/>
</dbReference>
<dbReference type="PROSITE" id="PS00211">
    <property type="entry name" value="ABC_TRANSPORTER_1"/>
    <property type="match status" value="2"/>
</dbReference>
<accession>A0ABT5WZC5</accession>
<organism evidence="10 11">
    <name type="scientific">Vagococcus proximus</name>
    <dbReference type="NCBI Taxonomy" id="2991417"/>
    <lineage>
        <taxon>Bacteria</taxon>
        <taxon>Bacillati</taxon>
        <taxon>Bacillota</taxon>
        <taxon>Bacilli</taxon>
        <taxon>Lactobacillales</taxon>
        <taxon>Enterococcaceae</taxon>
        <taxon>Vagococcus</taxon>
    </lineage>
</organism>
<keyword evidence="5" id="KW-0547">Nucleotide-binding</keyword>
<dbReference type="EMBL" id="JAPDSH010000001">
    <property type="protein sequence ID" value="MDF0479117.1"/>
    <property type="molecule type" value="Genomic_DNA"/>
</dbReference>
<protein>
    <submittedName>
        <fullName evidence="10">Energy-coupling factor transporter ATPase</fullName>
    </submittedName>
</protein>
<evidence type="ECO:0000256" key="7">
    <source>
        <dbReference type="ARBA" id="ARBA00022967"/>
    </source>
</evidence>
<evidence type="ECO:0000256" key="2">
    <source>
        <dbReference type="ARBA" id="ARBA00005417"/>
    </source>
</evidence>
<evidence type="ECO:0000313" key="10">
    <source>
        <dbReference type="EMBL" id="MDF0479117.1"/>
    </source>
</evidence>
<dbReference type="Pfam" id="PF00005">
    <property type="entry name" value="ABC_tran"/>
    <property type="match status" value="2"/>
</dbReference>
<dbReference type="Gene3D" id="3.40.50.300">
    <property type="entry name" value="P-loop containing nucleotide triphosphate hydrolases"/>
    <property type="match status" value="2"/>
</dbReference>
<evidence type="ECO:0000256" key="4">
    <source>
        <dbReference type="ARBA" id="ARBA00022475"/>
    </source>
</evidence>
<evidence type="ECO:0000256" key="8">
    <source>
        <dbReference type="ARBA" id="ARBA00023136"/>
    </source>
</evidence>
<dbReference type="InterPro" id="IPR050095">
    <property type="entry name" value="ECF_ABC_transporter_ATP-bd"/>
</dbReference>
<keyword evidence="11" id="KW-1185">Reference proteome</keyword>
<gene>
    <name evidence="10" type="ORF">OL233_02355</name>
</gene>
<keyword evidence="6" id="KW-0067">ATP-binding</keyword>
<keyword evidence="8" id="KW-0472">Membrane</keyword>
<dbReference type="InterPro" id="IPR003439">
    <property type="entry name" value="ABC_transporter-like_ATP-bd"/>
</dbReference>
<comment type="subcellular location">
    <subcellularLocation>
        <location evidence="1">Cell membrane</location>
        <topology evidence="1">Peripheral membrane protein</topology>
    </subcellularLocation>
</comment>
<dbReference type="SMART" id="SM00382">
    <property type="entry name" value="AAA"/>
    <property type="match status" value="2"/>
</dbReference>
<keyword evidence="7" id="KW-1278">Translocase</keyword>
<keyword evidence="4" id="KW-1003">Cell membrane</keyword>
<evidence type="ECO:0000256" key="1">
    <source>
        <dbReference type="ARBA" id="ARBA00004202"/>
    </source>
</evidence>
<keyword evidence="3" id="KW-0813">Transport</keyword>
<proteinExistence type="inferred from homology"/>
<dbReference type="CDD" id="cd03225">
    <property type="entry name" value="ABC_cobalt_CbiO_domain1"/>
    <property type="match status" value="2"/>
</dbReference>
<evidence type="ECO:0000256" key="3">
    <source>
        <dbReference type="ARBA" id="ARBA00022448"/>
    </source>
</evidence>
<dbReference type="RefSeq" id="WP_275470760.1">
    <property type="nucleotide sequence ID" value="NZ_JAPDSH010000001.1"/>
</dbReference>
<dbReference type="InterPro" id="IPR015856">
    <property type="entry name" value="ABC_transpr_CbiO/EcfA_su"/>
</dbReference>
<dbReference type="PANTHER" id="PTHR43553:SF24">
    <property type="entry name" value="ENERGY-COUPLING FACTOR TRANSPORTER ATP-BINDING PROTEIN ECFA1"/>
    <property type="match status" value="1"/>
</dbReference>
<comment type="caution">
    <text evidence="10">The sequence shown here is derived from an EMBL/GenBank/DDBJ whole genome shotgun (WGS) entry which is preliminary data.</text>
</comment>
<name>A0ABT5WZC5_9ENTE</name>
<evidence type="ECO:0000256" key="5">
    <source>
        <dbReference type="ARBA" id="ARBA00022741"/>
    </source>
</evidence>
<dbReference type="Proteomes" id="UP001147148">
    <property type="component" value="Unassembled WGS sequence"/>
</dbReference>